<evidence type="ECO:0000313" key="2">
    <source>
        <dbReference type="EMBL" id="CAE7149396.1"/>
    </source>
</evidence>
<reference evidence="2" key="1">
    <citation type="submission" date="2021-02" db="EMBL/GenBank/DDBJ databases">
        <authorList>
            <person name="Dougan E. K."/>
            <person name="Rhodes N."/>
            <person name="Thang M."/>
            <person name="Chan C."/>
        </authorList>
    </citation>
    <scope>NUCLEOTIDE SEQUENCE</scope>
</reference>
<organism evidence="2 3">
    <name type="scientific">Symbiodinium necroappetens</name>
    <dbReference type="NCBI Taxonomy" id="1628268"/>
    <lineage>
        <taxon>Eukaryota</taxon>
        <taxon>Sar</taxon>
        <taxon>Alveolata</taxon>
        <taxon>Dinophyceae</taxon>
        <taxon>Suessiales</taxon>
        <taxon>Symbiodiniaceae</taxon>
        <taxon>Symbiodinium</taxon>
    </lineage>
</organism>
<dbReference type="SMART" id="SM00852">
    <property type="entry name" value="MoCF_biosynth"/>
    <property type="match status" value="1"/>
</dbReference>
<sequence>MPQAVTACVLIIGNEILSGRTQDVNLNHLATTLGEWGVQVKHARVIPDDVDTIVDTVNETRAQFDYVFTTGGIGPTHDDITAQCIAKAFDVPLIQHPDIEARIRQRPAPDDIMASRLLMARVPTGASLIDNPTGGPQGFYIGNVYVMAGIPMIMQGMLSSLKGALRSGPVVRSRSIRAYMGESQIAQALGEIQDKFPEVDVGSYPFFRESRYGTNLVIRGTDPATIEATAQAIMAAVTAAGETPEDLGEE</sequence>
<keyword evidence="3" id="KW-1185">Reference proteome</keyword>
<protein>
    <submittedName>
        <fullName evidence="2">Flad1 protein</fullName>
    </submittedName>
</protein>
<feature type="domain" description="MoaB/Mog" evidence="1">
    <location>
        <begin position="8"/>
        <end position="168"/>
    </location>
</feature>
<evidence type="ECO:0000259" key="1">
    <source>
        <dbReference type="SMART" id="SM00852"/>
    </source>
</evidence>
<dbReference type="InterPro" id="IPR056596">
    <property type="entry name" value="FLAD1_M"/>
</dbReference>
<accession>A0A812ISZ9</accession>
<proteinExistence type="predicted"/>
<dbReference type="InterPro" id="IPR050101">
    <property type="entry name" value="CinA"/>
</dbReference>
<dbReference type="PANTHER" id="PTHR13939:SF0">
    <property type="entry name" value="NMN AMIDOHYDROLASE-LIKE PROTEIN YFAY"/>
    <property type="match status" value="1"/>
</dbReference>
<dbReference type="Pfam" id="PF24102">
    <property type="entry name" value="FLAD1_M"/>
    <property type="match status" value="1"/>
</dbReference>
<dbReference type="OrthoDB" id="448496at2759"/>
<name>A0A812ISZ9_9DINO</name>
<gene>
    <name evidence="2" type="primary">flad1</name>
    <name evidence="2" type="ORF">SNEC2469_LOCUS118</name>
</gene>
<dbReference type="Proteomes" id="UP000601435">
    <property type="component" value="Unassembled WGS sequence"/>
</dbReference>
<evidence type="ECO:0000313" key="3">
    <source>
        <dbReference type="Proteomes" id="UP000601435"/>
    </source>
</evidence>
<dbReference type="Gene3D" id="3.40.980.10">
    <property type="entry name" value="MoaB/Mog-like domain"/>
    <property type="match status" value="1"/>
</dbReference>
<dbReference type="InterPro" id="IPR001453">
    <property type="entry name" value="MoaB/Mog_dom"/>
</dbReference>
<dbReference type="EMBL" id="CAJNJA010000001">
    <property type="protein sequence ID" value="CAE7149396.1"/>
    <property type="molecule type" value="Genomic_DNA"/>
</dbReference>
<dbReference type="SUPFAM" id="SSF53218">
    <property type="entry name" value="Molybdenum cofactor biosynthesis proteins"/>
    <property type="match status" value="1"/>
</dbReference>
<dbReference type="InterPro" id="IPR036425">
    <property type="entry name" value="MoaB/Mog-like_dom_sf"/>
</dbReference>
<dbReference type="CDD" id="cd00885">
    <property type="entry name" value="cinA"/>
    <property type="match status" value="1"/>
</dbReference>
<dbReference type="AlphaFoldDB" id="A0A812ISZ9"/>
<dbReference type="Pfam" id="PF00994">
    <property type="entry name" value="MoCF_biosynth"/>
    <property type="match status" value="1"/>
</dbReference>
<comment type="caution">
    <text evidence="2">The sequence shown here is derived from an EMBL/GenBank/DDBJ whole genome shotgun (WGS) entry which is preliminary data.</text>
</comment>
<dbReference type="PANTHER" id="PTHR13939">
    <property type="entry name" value="NICOTINAMIDE-NUCLEOTIDE AMIDOHYDROLASE PNCC"/>
    <property type="match status" value="1"/>
</dbReference>